<comment type="caution">
    <text evidence="1">The sequence shown here is derived from an EMBL/GenBank/DDBJ whole genome shotgun (WGS) entry which is preliminary data.</text>
</comment>
<evidence type="ECO:0000313" key="2">
    <source>
        <dbReference type="Proteomes" id="UP000789901"/>
    </source>
</evidence>
<dbReference type="EMBL" id="CAJVQB010014345">
    <property type="protein sequence ID" value="CAG8767856.1"/>
    <property type="molecule type" value="Genomic_DNA"/>
</dbReference>
<dbReference type="Proteomes" id="UP000789901">
    <property type="component" value="Unassembled WGS sequence"/>
</dbReference>
<keyword evidence="2" id="KW-1185">Reference proteome</keyword>
<gene>
    <name evidence="1" type="ORF">GMARGA_LOCUS18191</name>
</gene>
<proteinExistence type="predicted"/>
<reference evidence="1 2" key="1">
    <citation type="submission" date="2021-06" db="EMBL/GenBank/DDBJ databases">
        <authorList>
            <person name="Kallberg Y."/>
            <person name="Tangrot J."/>
            <person name="Rosling A."/>
        </authorList>
    </citation>
    <scope>NUCLEOTIDE SEQUENCE [LARGE SCALE GENOMIC DNA]</scope>
    <source>
        <strain evidence="1 2">120-4 pot B 10/14</strain>
    </source>
</reference>
<protein>
    <submittedName>
        <fullName evidence="1">41854_t:CDS:1</fullName>
    </submittedName>
</protein>
<feature type="non-terminal residue" evidence="1">
    <location>
        <position position="144"/>
    </location>
</feature>
<name>A0ABN7VG21_GIGMA</name>
<accession>A0ABN7VG21</accession>
<sequence>MSNSKKRSNNTSWVWKYCRVKTNSRAYCRYIINEDEETEYGWNCVYNSQTSSMIHHLGSVYKKYEEKLNVEVNQNVQDSSASTDQDLSNLNLEIDEATTYAPLKILRTINECNTQWGSSLASWKCLKELKSSIQHIAFKLSLET</sequence>
<organism evidence="1 2">
    <name type="scientific">Gigaspora margarita</name>
    <dbReference type="NCBI Taxonomy" id="4874"/>
    <lineage>
        <taxon>Eukaryota</taxon>
        <taxon>Fungi</taxon>
        <taxon>Fungi incertae sedis</taxon>
        <taxon>Mucoromycota</taxon>
        <taxon>Glomeromycotina</taxon>
        <taxon>Glomeromycetes</taxon>
        <taxon>Diversisporales</taxon>
        <taxon>Gigasporaceae</taxon>
        <taxon>Gigaspora</taxon>
    </lineage>
</organism>
<evidence type="ECO:0000313" key="1">
    <source>
        <dbReference type="EMBL" id="CAG8767856.1"/>
    </source>
</evidence>